<dbReference type="AlphaFoldDB" id="A0A2A4J8A3"/>
<feature type="region of interest" description="Disordered" evidence="1">
    <location>
        <begin position="433"/>
        <end position="453"/>
    </location>
</feature>
<protein>
    <submittedName>
        <fullName evidence="2">Uncharacterized protein</fullName>
    </submittedName>
</protein>
<evidence type="ECO:0000313" key="2">
    <source>
        <dbReference type="EMBL" id="PCG68099.1"/>
    </source>
</evidence>
<sequence length="453" mass="52813">MYSKTEINEVIDKLRIAKHIAQRIDSDSVASKEPEELSKRVGFYTGVQQTIIDPIVSAKKYKSDTFSDWCRHKNMKNENVVPRLSFLQIRRIIYNQYVNKLQVPTKRSMLDVIKSSNLKLYKEGYDSLDEDLVNLGFVWRRLPGQKRYILVEKPEQFYYRMKYLQQMNEYRAANRVIVHLERTLSYFFDTDRILVASPQVGMIDIYLPPKGLRMEHWLLNKLHLIPPKSVIVIETSNKAAMEIERTNHCKLPNAHSHKDEMIQWLQANDIPCDSTSHRVELYSLIEKYKAHCKPKYRFCEFLKTAGHDVVLRPPELAEMKYFSDALNDLYVKNYFQSAQSTLVDHMNLTQEYWLDADRKMAAIEDKIYNEDQKLELLLERLMESVRSGTVDSIDLAECEEDVFDSEYYDTFVYDASQGIQTYAVADTAVQYEDDPSTSTIEGSIEPGPSTALP</sequence>
<dbReference type="EMBL" id="NWSH01002512">
    <property type="protein sequence ID" value="PCG68099.1"/>
    <property type="molecule type" value="Genomic_DNA"/>
</dbReference>
<evidence type="ECO:0000256" key="1">
    <source>
        <dbReference type="SAM" id="MobiDB-lite"/>
    </source>
</evidence>
<gene>
    <name evidence="2" type="ORF">B5V51_5603</name>
</gene>
<comment type="caution">
    <text evidence="2">The sequence shown here is derived from an EMBL/GenBank/DDBJ whole genome shotgun (WGS) entry which is preliminary data.</text>
</comment>
<name>A0A2A4J8A3_HELVI</name>
<proteinExistence type="predicted"/>
<accession>A0A2A4J8A3</accession>
<reference evidence="2" key="1">
    <citation type="submission" date="2017-09" db="EMBL/GenBank/DDBJ databases">
        <title>Contemporary evolution of a Lepidopteran species, Heliothis virescens, in response to modern agricultural practices.</title>
        <authorList>
            <person name="Fritz M.L."/>
            <person name="Deyonke A.M."/>
            <person name="Papanicolaou A."/>
            <person name="Micinski S."/>
            <person name="Westbrook J."/>
            <person name="Gould F."/>
        </authorList>
    </citation>
    <scope>NUCLEOTIDE SEQUENCE [LARGE SCALE GENOMIC DNA]</scope>
    <source>
        <strain evidence="2">HvINT-</strain>
        <tissue evidence="2">Whole body</tissue>
    </source>
</reference>
<organism evidence="2">
    <name type="scientific">Heliothis virescens</name>
    <name type="common">Tobacco budworm moth</name>
    <dbReference type="NCBI Taxonomy" id="7102"/>
    <lineage>
        <taxon>Eukaryota</taxon>
        <taxon>Metazoa</taxon>
        <taxon>Ecdysozoa</taxon>
        <taxon>Arthropoda</taxon>
        <taxon>Hexapoda</taxon>
        <taxon>Insecta</taxon>
        <taxon>Pterygota</taxon>
        <taxon>Neoptera</taxon>
        <taxon>Endopterygota</taxon>
        <taxon>Lepidoptera</taxon>
        <taxon>Glossata</taxon>
        <taxon>Ditrysia</taxon>
        <taxon>Noctuoidea</taxon>
        <taxon>Noctuidae</taxon>
        <taxon>Heliothinae</taxon>
        <taxon>Heliothis</taxon>
    </lineage>
</organism>